<dbReference type="InterPro" id="IPR001210">
    <property type="entry name" value="Ribosomal_eS17"/>
</dbReference>
<name>A0A4X1SRI4_PIG</name>
<protein>
    <recommendedName>
        <fullName evidence="6">40S ribosomal protein S17</fullName>
    </recommendedName>
</protein>
<dbReference type="PANTHER" id="PTHR10732:SF14">
    <property type="entry name" value="SMALL RIBOSOMAL SUBUNIT PROTEIN ES17"/>
    <property type="match status" value="1"/>
</dbReference>
<reference evidence="4" key="2">
    <citation type="submission" date="2025-05" db="UniProtKB">
        <authorList>
            <consortium name="Ensembl"/>
        </authorList>
    </citation>
    <scope>IDENTIFICATION</scope>
</reference>
<sequence length="138" mass="15337">MGTCHVCTKTVKKVARVIIEKYSTSLGNDFHTTKSVCKETAIISSKKLCNKIAGSVTHLMMQIQGGLVRGISIKLQGRRRREKRDNYMPEVSALDQEITKVDPDTKEMLKHLDFGSLSNLQIAHPIVGVNFKTPRAAV</sequence>
<reference evidence="4 5" key="1">
    <citation type="submission" date="2017-08" db="EMBL/GenBank/DDBJ databases">
        <title>USMARCv1.0.</title>
        <authorList>
            <person name="Hannum G.I."/>
            <person name="Koren S."/>
            <person name="Schroeder S.G."/>
            <person name="Chin S.C."/>
            <person name="Nonneman D.J."/>
            <person name="Becker S.A."/>
            <person name="Rosen B.D."/>
            <person name="Bickhart D.M."/>
            <person name="Putnam N.H."/>
            <person name="Green R.E."/>
            <person name="Tuggle C.K."/>
            <person name="Liu H."/>
            <person name="Rohrer G.A."/>
            <person name="Warr A."/>
            <person name="Hall R."/>
            <person name="Kim K."/>
            <person name="Hume D.A."/>
            <person name="Talbot R."/>
            <person name="Chow W."/>
            <person name="Howe K."/>
            <person name="Schwartz A.S."/>
            <person name="Watson M."/>
            <person name="Archibald A.L."/>
            <person name="Phillippy A.M."/>
            <person name="Smith T.P.L."/>
        </authorList>
    </citation>
    <scope>NUCLEOTIDE SEQUENCE [LARGE SCALE GENOMIC DNA]</scope>
</reference>
<keyword evidence="2" id="KW-0689">Ribosomal protein</keyword>
<dbReference type="Ensembl" id="ENSSSCT00045003551.1">
    <property type="protein sequence ID" value="ENSSSCP00045002239.1"/>
    <property type="gene ID" value="ENSSSCG00045002273.1"/>
</dbReference>
<dbReference type="GO" id="GO:0003735">
    <property type="term" value="F:structural constituent of ribosome"/>
    <property type="evidence" value="ECO:0007669"/>
    <property type="project" value="InterPro"/>
</dbReference>
<dbReference type="PANTHER" id="PTHR10732">
    <property type="entry name" value="40S RIBOSOMAL PROTEIN S17"/>
    <property type="match status" value="1"/>
</dbReference>
<organism evidence="4 5">
    <name type="scientific">Sus scrofa</name>
    <name type="common">Pig</name>
    <dbReference type="NCBI Taxonomy" id="9823"/>
    <lineage>
        <taxon>Eukaryota</taxon>
        <taxon>Metazoa</taxon>
        <taxon>Chordata</taxon>
        <taxon>Craniata</taxon>
        <taxon>Vertebrata</taxon>
        <taxon>Euteleostomi</taxon>
        <taxon>Mammalia</taxon>
        <taxon>Eutheria</taxon>
        <taxon>Laurasiatheria</taxon>
        <taxon>Artiodactyla</taxon>
        <taxon>Suina</taxon>
        <taxon>Suidae</taxon>
        <taxon>Sus</taxon>
    </lineage>
</organism>
<dbReference type="GO" id="GO:0005840">
    <property type="term" value="C:ribosome"/>
    <property type="evidence" value="ECO:0007669"/>
    <property type="project" value="UniProtKB-KW"/>
</dbReference>
<dbReference type="Proteomes" id="UP000694728">
    <property type="component" value="Unplaced"/>
</dbReference>
<evidence type="ECO:0000256" key="3">
    <source>
        <dbReference type="ARBA" id="ARBA00023274"/>
    </source>
</evidence>
<evidence type="ECO:0000256" key="2">
    <source>
        <dbReference type="ARBA" id="ARBA00022980"/>
    </source>
</evidence>
<dbReference type="Proteomes" id="UP000694720">
    <property type="component" value="Unplaced"/>
</dbReference>
<dbReference type="SMR" id="A0A4X1SRI4"/>
<evidence type="ECO:0000313" key="5">
    <source>
        <dbReference type="Proteomes" id="UP000314985"/>
    </source>
</evidence>
<dbReference type="SUPFAM" id="SSF116820">
    <property type="entry name" value="Rps17e-like"/>
    <property type="match status" value="1"/>
</dbReference>
<proteinExistence type="inferred from homology"/>
<evidence type="ECO:0000313" key="4">
    <source>
        <dbReference type="Ensembl" id="ENSSSCP00070004747.1"/>
    </source>
</evidence>
<dbReference type="Ensembl" id="ENSSSCT00070005820.1">
    <property type="protein sequence ID" value="ENSSSCP00070004747.1"/>
    <property type="gene ID" value="ENSSSCG00070003103.1"/>
</dbReference>
<dbReference type="Gene3D" id="1.10.60.20">
    <property type="entry name" value="Ribosomal protein S17e-like"/>
    <property type="match status" value="1"/>
</dbReference>
<accession>A0A4X1SRI4</accession>
<dbReference type="Pfam" id="PF00833">
    <property type="entry name" value="Ribosomal_S17e"/>
    <property type="match status" value="1"/>
</dbReference>
<dbReference type="Ensembl" id="ENSSSCT00025011668.1">
    <property type="protein sequence ID" value="ENSSSCP00025004651.1"/>
    <property type="gene ID" value="ENSSSCG00025008796.1"/>
</dbReference>
<dbReference type="InterPro" id="IPR036401">
    <property type="entry name" value="Ribosomal_eS17_sf"/>
</dbReference>
<evidence type="ECO:0000256" key="1">
    <source>
        <dbReference type="ARBA" id="ARBA00010444"/>
    </source>
</evidence>
<dbReference type="AlphaFoldDB" id="A0A4X1SRI4"/>
<dbReference type="Proteomes" id="UP000314985">
    <property type="component" value="Chromosome 2"/>
</dbReference>
<dbReference type="GO" id="GO:1990904">
    <property type="term" value="C:ribonucleoprotein complex"/>
    <property type="evidence" value="ECO:0007669"/>
    <property type="project" value="UniProtKB-KW"/>
</dbReference>
<comment type="similarity">
    <text evidence="1">Belongs to the eukaryotic ribosomal protein eS17 family.</text>
</comment>
<keyword evidence="3" id="KW-0687">Ribonucleoprotein</keyword>
<evidence type="ECO:0008006" key="6">
    <source>
        <dbReference type="Google" id="ProtNLM"/>
    </source>
</evidence>
<dbReference type="Ensembl" id="ENSSSCT00035050265.1">
    <property type="protein sequence ID" value="ENSSSCP00035020128.1"/>
    <property type="gene ID" value="ENSSSCG00035037912.1"/>
</dbReference>
<dbReference type="GO" id="GO:0006412">
    <property type="term" value="P:translation"/>
    <property type="evidence" value="ECO:0007669"/>
    <property type="project" value="InterPro"/>
</dbReference>
<dbReference type="Proteomes" id="UP000694727">
    <property type="component" value="Unplaced"/>
</dbReference>